<gene>
    <name evidence="7" type="ORF">GCM10007924_13910</name>
</gene>
<dbReference type="InterPro" id="IPR050714">
    <property type="entry name" value="Cobalamin_biosynth_MTase"/>
</dbReference>
<dbReference type="PIRSF" id="PIRSF036428">
    <property type="entry name" value="CobL"/>
    <property type="match status" value="1"/>
</dbReference>
<keyword evidence="5" id="KW-0949">S-adenosyl-L-methionine</keyword>
<evidence type="ECO:0000259" key="6">
    <source>
        <dbReference type="Pfam" id="PF00590"/>
    </source>
</evidence>
<dbReference type="InterPro" id="IPR029063">
    <property type="entry name" value="SAM-dependent_MTases_sf"/>
</dbReference>
<comment type="pathway">
    <text evidence="1">Cofactor biosynthesis; adenosylcobalamin biosynthesis.</text>
</comment>
<keyword evidence="4" id="KW-0808">Transferase</keyword>
<evidence type="ECO:0000256" key="3">
    <source>
        <dbReference type="ARBA" id="ARBA00022603"/>
    </source>
</evidence>
<dbReference type="CDD" id="cd11644">
    <property type="entry name" value="Precorrin-6Y-MT"/>
    <property type="match status" value="1"/>
</dbReference>
<dbReference type="InterPro" id="IPR014008">
    <property type="entry name" value="Cbl_synth_MTase_CbiT"/>
</dbReference>
<dbReference type="EMBL" id="BSNF01000006">
    <property type="protein sequence ID" value="GLQ06170.1"/>
    <property type="molecule type" value="Genomic_DNA"/>
</dbReference>
<evidence type="ECO:0000313" key="7">
    <source>
        <dbReference type="EMBL" id="GLQ06170.1"/>
    </source>
</evidence>
<dbReference type="InterPro" id="IPR012818">
    <property type="entry name" value="CbiE"/>
</dbReference>
<evidence type="ECO:0000256" key="4">
    <source>
        <dbReference type="ARBA" id="ARBA00022679"/>
    </source>
</evidence>
<keyword evidence="2" id="KW-0169">Cobalamin biosynthesis</keyword>
<dbReference type="NCBIfam" id="TIGR02469">
    <property type="entry name" value="CbiT"/>
    <property type="match status" value="1"/>
</dbReference>
<dbReference type="Gene3D" id="3.40.50.150">
    <property type="entry name" value="Vaccinia Virus protein VP39"/>
    <property type="match status" value="1"/>
</dbReference>
<dbReference type="InterPro" id="IPR014777">
    <property type="entry name" value="4pyrrole_Mease_sub1"/>
</dbReference>
<dbReference type="Pfam" id="PF00590">
    <property type="entry name" value="TP_methylase"/>
    <property type="match status" value="1"/>
</dbReference>
<reference evidence="7" key="2">
    <citation type="submission" date="2023-01" db="EMBL/GenBank/DDBJ databases">
        <title>Draft genome sequence of Sneathiella chinensis strain NBRC 103408.</title>
        <authorList>
            <person name="Sun Q."/>
            <person name="Mori K."/>
        </authorList>
    </citation>
    <scope>NUCLEOTIDE SEQUENCE</scope>
    <source>
        <strain evidence="7">NBRC 103408</strain>
    </source>
</reference>
<dbReference type="InterPro" id="IPR006365">
    <property type="entry name" value="Cbl_synth_CobL"/>
</dbReference>
<dbReference type="CDD" id="cd02440">
    <property type="entry name" value="AdoMet_MTases"/>
    <property type="match status" value="1"/>
</dbReference>
<protein>
    <submittedName>
        <fullName evidence="7">Precorrin-6Y C5,15-methyltransferase (Decarboxylating)</fullName>
    </submittedName>
</protein>
<organism evidence="7 8">
    <name type="scientific">Sneathiella chinensis</name>
    <dbReference type="NCBI Taxonomy" id="349750"/>
    <lineage>
        <taxon>Bacteria</taxon>
        <taxon>Pseudomonadati</taxon>
        <taxon>Pseudomonadota</taxon>
        <taxon>Alphaproteobacteria</taxon>
        <taxon>Sneathiellales</taxon>
        <taxon>Sneathiellaceae</taxon>
        <taxon>Sneathiella</taxon>
    </lineage>
</organism>
<dbReference type="InterPro" id="IPR035996">
    <property type="entry name" value="4pyrrol_Methylase_sf"/>
</dbReference>
<dbReference type="SUPFAM" id="SSF53790">
    <property type="entry name" value="Tetrapyrrole methylase"/>
    <property type="match status" value="1"/>
</dbReference>
<dbReference type="PANTHER" id="PTHR43182">
    <property type="entry name" value="COBALT-PRECORRIN-6B C(15)-METHYLTRANSFERASE (DECARBOXYLATING)"/>
    <property type="match status" value="1"/>
</dbReference>
<dbReference type="PANTHER" id="PTHR43182:SF1">
    <property type="entry name" value="COBALT-PRECORRIN-7 C(5)-METHYLTRANSFERASE"/>
    <property type="match status" value="1"/>
</dbReference>
<dbReference type="Proteomes" id="UP001161409">
    <property type="component" value="Unassembled WGS sequence"/>
</dbReference>
<sequence length="402" mass="42948">MKPWLSIIGVGDDGLSNLSADAWAAIEGADLIIGGDRHLAMLPAETTTPTQSWPSPLMKLVENVLARRGDNICILATGDPMNYGIGVTFAKRLAASEMRVLPALSAFSLAAARMGWDLSRTVTLTLHGRPLELILPHLVPGARILALSDNGQTPANVAALLTETGFGPSSLTVLEHMGGTREARQEGTAKDWPASNSEDLNTLAIQVAADPGTPVYPTTPGLPDDAFFHDGQITKQEVRAVTAAALSPLPGERLWDIGAGSGSVGIEWMRCSPLNQAIAVETREDRVRMIERNRLKLGVPGLQIIQGMAPDCLADLPSPDAVFIGGGINTPSLFEACWQALQPGGRLIINTVTTEGEARILALHQSFGGSLTRLNIARSQKIGRFTSWKPFREVTQLRLVKP</sequence>
<evidence type="ECO:0000256" key="2">
    <source>
        <dbReference type="ARBA" id="ARBA00022573"/>
    </source>
</evidence>
<keyword evidence="3" id="KW-0489">Methyltransferase</keyword>
<name>A0ABQ5U3D9_9PROT</name>
<dbReference type="RefSeq" id="WP_169560227.1">
    <property type="nucleotide sequence ID" value="NZ_BSNF01000006.1"/>
</dbReference>
<reference evidence="7" key="1">
    <citation type="journal article" date="2014" name="Int. J. Syst. Evol. Microbiol.">
        <title>Complete genome of a new Firmicutes species belonging to the dominant human colonic microbiota ('Ruminococcus bicirculans') reveals two chromosomes and a selective capacity to utilize plant glucans.</title>
        <authorList>
            <consortium name="NISC Comparative Sequencing Program"/>
            <person name="Wegmann U."/>
            <person name="Louis P."/>
            <person name="Goesmann A."/>
            <person name="Henrissat B."/>
            <person name="Duncan S.H."/>
            <person name="Flint H.J."/>
        </authorList>
    </citation>
    <scope>NUCLEOTIDE SEQUENCE</scope>
    <source>
        <strain evidence="7">NBRC 103408</strain>
    </source>
</reference>
<feature type="domain" description="Tetrapyrrole methylase" evidence="6">
    <location>
        <begin position="5"/>
        <end position="190"/>
    </location>
</feature>
<dbReference type="Gene3D" id="3.40.1010.10">
    <property type="entry name" value="Cobalt-precorrin-4 Transmethylase, Domain 1"/>
    <property type="match status" value="1"/>
</dbReference>
<dbReference type="NCBIfam" id="TIGR02467">
    <property type="entry name" value="CbiE"/>
    <property type="match status" value="1"/>
</dbReference>
<evidence type="ECO:0000256" key="5">
    <source>
        <dbReference type="ARBA" id="ARBA00022691"/>
    </source>
</evidence>
<comment type="caution">
    <text evidence="7">The sequence shown here is derived from an EMBL/GenBank/DDBJ whole genome shotgun (WGS) entry which is preliminary data.</text>
</comment>
<accession>A0ABQ5U3D9</accession>
<dbReference type="InterPro" id="IPR000878">
    <property type="entry name" value="4pyrrol_Mease"/>
</dbReference>
<evidence type="ECO:0000256" key="1">
    <source>
        <dbReference type="ARBA" id="ARBA00004953"/>
    </source>
</evidence>
<evidence type="ECO:0000313" key="8">
    <source>
        <dbReference type="Proteomes" id="UP001161409"/>
    </source>
</evidence>
<keyword evidence="8" id="KW-1185">Reference proteome</keyword>
<proteinExistence type="predicted"/>
<dbReference type="SUPFAM" id="SSF53335">
    <property type="entry name" value="S-adenosyl-L-methionine-dependent methyltransferases"/>
    <property type="match status" value="1"/>
</dbReference>